<dbReference type="SUPFAM" id="SSF53474">
    <property type="entry name" value="alpha/beta-Hydrolases"/>
    <property type="match status" value="1"/>
</dbReference>
<name>K5VZ63_PHACS</name>
<evidence type="ECO:0000313" key="2">
    <source>
        <dbReference type="EMBL" id="EKM52130.1"/>
    </source>
</evidence>
<dbReference type="AlphaFoldDB" id="K5VZ63"/>
<dbReference type="GeneID" id="18918332"/>
<reference evidence="2 3" key="1">
    <citation type="journal article" date="2012" name="BMC Genomics">
        <title>Comparative genomics of the white-rot fungi, Phanerochaete carnosa and P. chrysosporium, to elucidate the genetic basis of the distinct wood types they colonize.</title>
        <authorList>
            <person name="Suzuki H."/>
            <person name="MacDonald J."/>
            <person name="Syed K."/>
            <person name="Salamov A."/>
            <person name="Hori C."/>
            <person name="Aerts A."/>
            <person name="Henrissat B."/>
            <person name="Wiebenga A."/>
            <person name="vanKuyk P.A."/>
            <person name="Barry K."/>
            <person name="Lindquist E."/>
            <person name="LaButti K."/>
            <person name="Lapidus A."/>
            <person name="Lucas S."/>
            <person name="Coutinho P."/>
            <person name="Gong Y."/>
            <person name="Samejima M."/>
            <person name="Mahadevan R."/>
            <person name="Abou-Zaid M."/>
            <person name="de Vries R.P."/>
            <person name="Igarashi K."/>
            <person name="Yadav J.S."/>
            <person name="Grigoriev I.V."/>
            <person name="Master E.R."/>
        </authorList>
    </citation>
    <scope>NUCLEOTIDE SEQUENCE [LARGE SCALE GENOMIC DNA]</scope>
    <source>
        <strain evidence="2 3">HHB-10118-sp</strain>
    </source>
</reference>
<gene>
    <name evidence="2" type="ORF">PHACADRAFT_262639</name>
</gene>
<accession>K5VZ63</accession>
<dbReference type="HOGENOM" id="CLU_020336_7_0_1"/>
<sequence>MLGYGGTDKPTDPAAYVPSLLARDVVDVLDAEELDRVVAVGHDWGALVVSRLANHYPGRFLAYAFLAVPFVQVTPPMDHEVFLEHTKQRQGRETFGFWSFFSKPDADAIIQAHMDSFVSVLFPHDPEMWKTRLGPTGALEQSLRAGFVAPRPAYWSAGDAAHFAETFRRDGFAAPTCWYKVLTSGLAARDDQQIPEERLFPPVDAPLYFGAAKKDCVCVAEAGLAVFGQEAFRGHRVTTKEYEADHWLILSNGEEIAGELDGWIEGTGVAKL</sequence>
<dbReference type="InterPro" id="IPR029058">
    <property type="entry name" value="AB_hydrolase_fold"/>
</dbReference>
<dbReference type="Pfam" id="PF00561">
    <property type="entry name" value="Abhydrolase_1"/>
    <property type="match status" value="1"/>
</dbReference>
<dbReference type="STRING" id="650164.K5VZ63"/>
<organism evidence="2 3">
    <name type="scientific">Phanerochaete carnosa (strain HHB-10118-sp)</name>
    <name type="common">White-rot fungus</name>
    <name type="synonym">Peniophora carnosa</name>
    <dbReference type="NCBI Taxonomy" id="650164"/>
    <lineage>
        <taxon>Eukaryota</taxon>
        <taxon>Fungi</taxon>
        <taxon>Dikarya</taxon>
        <taxon>Basidiomycota</taxon>
        <taxon>Agaricomycotina</taxon>
        <taxon>Agaricomycetes</taxon>
        <taxon>Polyporales</taxon>
        <taxon>Phanerochaetaceae</taxon>
        <taxon>Phanerochaete</taxon>
    </lineage>
</organism>
<dbReference type="EMBL" id="JH930476">
    <property type="protein sequence ID" value="EKM52130.1"/>
    <property type="molecule type" value="Genomic_DNA"/>
</dbReference>
<dbReference type="KEGG" id="pco:PHACADRAFT_262639"/>
<keyword evidence="3" id="KW-1185">Reference proteome</keyword>
<feature type="domain" description="AB hydrolase-1" evidence="1">
    <location>
        <begin position="1"/>
        <end position="163"/>
    </location>
</feature>
<dbReference type="InParanoid" id="K5VZ63"/>
<protein>
    <recommendedName>
        <fullName evidence="1">AB hydrolase-1 domain-containing protein</fullName>
    </recommendedName>
</protein>
<evidence type="ECO:0000259" key="1">
    <source>
        <dbReference type="Pfam" id="PF00561"/>
    </source>
</evidence>
<dbReference type="OrthoDB" id="284184at2759"/>
<dbReference type="Proteomes" id="UP000008370">
    <property type="component" value="Unassembled WGS sequence"/>
</dbReference>
<evidence type="ECO:0000313" key="3">
    <source>
        <dbReference type="Proteomes" id="UP000008370"/>
    </source>
</evidence>
<proteinExistence type="predicted"/>
<dbReference type="InterPro" id="IPR000073">
    <property type="entry name" value="AB_hydrolase_1"/>
</dbReference>
<dbReference type="Gene3D" id="3.40.50.1820">
    <property type="entry name" value="alpha/beta hydrolase"/>
    <property type="match status" value="1"/>
</dbReference>
<dbReference type="PANTHER" id="PTHR43329">
    <property type="entry name" value="EPOXIDE HYDROLASE"/>
    <property type="match status" value="1"/>
</dbReference>
<dbReference type="RefSeq" id="XP_007399910.1">
    <property type="nucleotide sequence ID" value="XM_007399848.1"/>
</dbReference>